<evidence type="ECO:0000313" key="2">
    <source>
        <dbReference type="Proteomes" id="UP001153269"/>
    </source>
</evidence>
<comment type="caution">
    <text evidence="1">The sequence shown here is derived from an EMBL/GenBank/DDBJ whole genome shotgun (WGS) entry which is preliminary data.</text>
</comment>
<gene>
    <name evidence="1" type="ORF">PLEPLA_LOCUS843</name>
</gene>
<organism evidence="1 2">
    <name type="scientific">Pleuronectes platessa</name>
    <name type="common">European plaice</name>
    <dbReference type="NCBI Taxonomy" id="8262"/>
    <lineage>
        <taxon>Eukaryota</taxon>
        <taxon>Metazoa</taxon>
        <taxon>Chordata</taxon>
        <taxon>Craniata</taxon>
        <taxon>Vertebrata</taxon>
        <taxon>Euteleostomi</taxon>
        <taxon>Actinopterygii</taxon>
        <taxon>Neopterygii</taxon>
        <taxon>Teleostei</taxon>
        <taxon>Neoteleostei</taxon>
        <taxon>Acanthomorphata</taxon>
        <taxon>Carangaria</taxon>
        <taxon>Pleuronectiformes</taxon>
        <taxon>Pleuronectoidei</taxon>
        <taxon>Pleuronectidae</taxon>
        <taxon>Pleuronectes</taxon>
    </lineage>
</organism>
<sequence length="144" mass="16225">MERNRPRWTLDVVKLQHPQPPTANTTPDSLLTDFLHREIRGEQRRNPRAQHSPHVSVSPFLEATGGALCEWEFEDICNYPNRVVPGILTAGAADRPESKLTPGCAALRAEKTFLFSLAVRIQTVFSPIKPALARMRLLRKPTAY</sequence>
<dbReference type="EMBL" id="CADEAL010000039">
    <property type="protein sequence ID" value="CAB1413143.1"/>
    <property type="molecule type" value="Genomic_DNA"/>
</dbReference>
<dbReference type="Proteomes" id="UP001153269">
    <property type="component" value="Unassembled WGS sequence"/>
</dbReference>
<proteinExistence type="predicted"/>
<protein>
    <submittedName>
        <fullName evidence="1">Uncharacterized protein</fullName>
    </submittedName>
</protein>
<evidence type="ECO:0000313" key="1">
    <source>
        <dbReference type="EMBL" id="CAB1413143.1"/>
    </source>
</evidence>
<accession>A0A9N7TK20</accession>
<name>A0A9N7TK20_PLEPL</name>
<dbReference type="AlphaFoldDB" id="A0A9N7TK20"/>
<keyword evidence="2" id="KW-1185">Reference proteome</keyword>
<reference evidence="1" key="1">
    <citation type="submission" date="2020-03" db="EMBL/GenBank/DDBJ databases">
        <authorList>
            <person name="Weist P."/>
        </authorList>
    </citation>
    <scope>NUCLEOTIDE SEQUENCE</scope>
</reference>